<feature type="domain" description="Radical SAM core" evidence="5">
    <location>
        <begin position="3"/>
        <end position="238"/>
    </location>
</feature>
<accession>A0A1Q8CJU9</accession>
<keyword evidence="4" id="KW-0411">Iron-sulfur</keyword>
<dbReference type="GO" id="GO:0046872">
    <property type="term" value="F:metal ion binding"/>
    <property type="evidence" value="ECO:0007669"/>
    <property type="project" value="UniProtKB-KW"/>
</dbReference>
<evidence type="ECO:0000256" key="2">
    <source>
        <dbReference type="ARBA" id="ARBA00022723"/>
    </source>
</evidence>
<dbReference type="STRING" id="1912961.BU204_26110"/>
<dbReference type="InterPro" id="IPR007197">
    <property type="entry name" value="rSAM"/>
</dbReference>
<comment type="caution">
    <text evidence="6">The sequence shown here is derived from an EMBL/GenBank/DDBJ whole genome shotgun (WGS) entry which is preliminary data.</text>
</comment>
<reference evidence="6 7" key="1">
    <citation type="submission" date="2016-12" db="EMBL/GenBank/DDBJ databases">
        <title>The draft genome sequence of Actinophytocola sp. 11-183.</title>
        <authorList>
            <person name="Wang W."/>
            <person name="Yuan L."/>
        </authorList>
    </citation>
    <scope>NUCLEOTIDE SEQUENCE [LARGE SCALE GENOMIC DNA]</scope>
    <source>
        <strain evidence="6 7">11-183</strain>
    </source>
</reference>
<dbReference type="InterPro" id="IPR050377">
    <property type="entry name" value="Radical_SAM_PqqE_MftC-like"/>
</dbReference>
<dbReference type="GO" id="GO:0003824">
    <property type="term" value="F:catalytic activity"/>
    <property type="evidence" value="ECO:0007669"/>
    <property type="project" value="InterPro"/>
</dbReference>
<dbReference type="PANTHER" id="PTHR11228">
    <property type="entry name" value="RADICAL SAM DOMAIN PROTEIN"/>
    <property type="match status" value="1"/>
</dbReference>
<keyword evidence="3" id="KW-0408">Iron</keyword>
<dbReference type="RefSeq" id="WP_075128402.1">
    <property type="nucleotide sequence ID" value="NZ_MSIE01000052.1"/>
</dbReference>
<organism evidence="6 7">
    <name type="scientific">Actinophytocola xanthii</name>
    <dbReference type="NCBI Taxonomy" id="1912961"/>
    <lineage>
        <taxon>Bacteria</taxon>
        <taxon>Bacillati</taxon>
        <taxon>Actinomycetota</taxon>
        <taxon>Actinomycetes</taxon>
        <taxon>Pseudonocardiales</taxon>
        <taxon>Pseudonocardiaceae</taxon>
    </lineage>
</organism>
<dbReference type="OrthoDB" id="9782387at2"/>
<dbReference type="Proteomes" id="UP000185596">
    <property type="component" value="Unassembled WGS sequence"/>
</dbReference>
<dbReference type="PROSITE" id="PS51918">
    <property type="entry name" value="RADICAL_SAM"/>
    <property type="match status" value="1"/>
</dbReference>
<dbReference type="SFLD" id="SFLDG01067">
    <property type="entry name" value="SPASM/twitch_domain_containing"/>
    <property type="match status" value="1"/>
</dbReference>
<dbReference type="Gene3D" id="3.20.20.70">
    <property type="entry name" value="Aldolase class I"/>
    <property type="match status" value="1"/>
</dbReference>
<evidence type="ECO:0000259" key="5">
    <source>
        <dbReference type="PROSITE" id="PS51918"/>
    </source>
</evidence>
<dbReference type="SFLD" id="SFLDS00029">
    <property type="entry name" value="Radical_SAM"/>
    <property type="match status" value="1"/>
</dbReference>
<dbReference type="GO" id="GO:0051536">
    <property type="term" value="F:iron-sulfur cluster binding"/>
    <property type="evidence" value="ECO:0007669"/>
    <property type="project" value="UniProtKB-KW"/>
</dbReference>
<gene>
    <name evidence="6" type="ORF">BU204_26110</name>
</gene>
<dbReference type="EMBL" id="MSIE01000052">
    <property type="protein sequence ID" value="OLF14624.1"/>
    <property type="molecule type" value="Genomic_DNA"/>
</dbReference>
<dbReference type="PANTHER" id="PTHR11228:SF7">
    <property type="entry name" value="PQQA PEPTIDE CYCLASE"/>
    <property type="match status" value="1"/>
</dbReference>
<keyword evidence="1" id="KW-0949">S-adenosyl-L-methionine</keyword>
<sequence>MQDVGPEIIIWDTTFACPLRCVHCYSESGRRPSRQLRDPADMLRLADAFIALKPSVVSLAGGEPLLIRNILAIAEKLSAAGISTCIYTSGWLFDESMPDKLAEVFNQISVSVDGASAETHDRIRGRAGSFDRASRALELLDQAARRRVDEGRRPPAFMLEFVVIRSNFDEIERFVATMSSRYPRLKAISFNAAAPSGLGSGVVFGETELLHDDQLELLVSAEFRARLQDAAGEEISVSTTDNLGLVRPPSRSRHREESSVMQVEPDGAVRWMPVYEGSVGNLLEEDPYVVWSRAMDRWTDPFVVETLAPVRTVRQWAEAVRRLNDRFGAEADRERIERRAVPLAIVPSRS</sequence>
<dbReference type="Pfam" id="PF04055">
    <property type="entry name" value="Radical_SAM"/>
    <property type="match status" value="1"/>
</dbReference>
<dbReference type="CDD" id="cd01335">
    <property type="entry name" value="Radical_SAM"/>
    <property type="match status" value="1"/>
</dbReference>
<dbReference type="AlphaFoldDB" id="A0A1Q8CJU9"/>
<dbReference type="InterPro" id="IPR013785">
    <property type="entry name" value="Aldolase_TIM"/>
</dbReference>
<keyword evidence="2" id="KW-0479">Metal-binding</keyword>
<protein>
    <recommendedName>
        <fullName evidence="5">Radical SAM core domain-containing protein</fullName>
    </recommendedName>
</protein>
<name>A0A1Q8CJU9_9PSEU</name>
<dbReference type="SUPFAM" id="SSF102114">
    <property type="entry name" value="Radical SAM enzymes"/>
    <property type="match status" value="1"/>
</dbReference>
<evidence type="ECO:0000313" key="7">
    <source>
        <dbReference type="Proteomes" id="UP000185596"/>
    </source>
</evidence>
<evidence type="ECO:0000313" key="6">
    <source>
        <dbReference type="EMBL" id="OLF14624.1"/>
    </source>
</evidence>
<keyword evidence="7" id="KW-1185">Reference proteome</keyword>
<dbReference type="InterPro" id="IPR058240">
    <property type="entry name" value="rSAM_sf"/>
</dbReference>
<proteinExistence type="predicted"/>
<evidence type="ECO:0000256" key="4">
    <source>
        <dbReference type="ARBA" id="ARBA00023014"/>
    </source>
</evidence>
<evidence type="ECO:0000256" key="3">
    <source>
        <dbReference type="ARBA" id="ARBA00023004"/>
    </source>
</evidence>
<evidence type="ECO:0000256" key="1">
    <source>
        <dbReference type="ARBA" id="ARBA00022691"/>
    </source>
</evidence>